<gene>
    <name evidence="2" type="ORF">DP114_00790</name>
</gene>
<feature type="transmembrane region" description="Helical" evidence="1">
    <location>
        <begin position="235"/>
        <end position="253"/>
    </location>
</feature>
<feature type="transmembrane region" description="Helical" evidence="1">
    <location>
        <begin position="384"/>
        <end position="404"/>
    </location>
</feature>
<evidence type="ECO:0000313" key="3">
    <source>
        <dbReference type="Proteomes" id="UP000503129"/>
    </source>
</evidence>
<keyword evidence="1" id="KW-1133">Transmembrane helix</keyword>
<reference evidence="2 3" key="1">
    <citation type="submission" date="2018-06" db="EMBL/GenBank/DDBJ databases">
        <title>Comparative genomics of Brasilonema spp. strains.</title>
        <authorList>
            <person name="Alvarenga D.O."/>
            <person name="Fiore M.F."/>
            <person name="Varani A.M."/>
        </authorList>
    </citation>
    <scope>NUCLEOTIDE SEQUENCE [LARGE SCALE GENOMIC DNA]</scope>
    <source>
        <strain evidence="2 3">CENA114</strain>
    </source>
</reference>
<feature type="transmembrane region" description="Helical" evidence="1">
    <location>
        <begin position="360"/>
        <end position="377"/>
    </location>
</feature>
<feature type="transmembrane region" description="Helical" evidence="1">
    <location>
        <begin position="154"/>
        <end position="172"/>
    </location>
</feature>
<feature type="transmembrane region" description="Helical" evidence="1">
    <location>
        <begin position="130"/>
        <end position="148"/>
    </location>
</feature>
<name>A0A856M9G2_9CYAN</name>
<keyword evidence="3" id="KW-1185">Reference proteome</keyword>
<evidence type="ECO:0000256" key="1">
    <source>
        <dbReference type="SAM" id="Phobius"/>
    </source>
</evidence>
<feature type="transmembrane region" description="Helical" evidence="1">
    <location>
        <begin position="274"/>
        <end position="291"/>
    </location>
</feature>
<dbReference type="Proteomes" id="UP000503129">
    <property type="component" value="Chromosome"/>
</dbReference>
<feature type="transmembrane region" description="Helical" evidence="1">
    <location>
        <begin position="335"/>
        <end position="354"/>
    </location>
</feature>
<organism evidence="2 3">
    <name type="scientific">Brasilonema sennae CENA114</name>
    <dbReference type="NCBI Taxonomy" id="415709"/>
    <lineage>
        <taxon>Bacteria</taxon>
        <taxon>Bacillati</taxon>
        <taxon>Cyanobacteriota</taxon>
        <taxon>Cyanophyceae</taxon>
        <taxon>Nostocales</taxon>
        <taxon>Scytonemataceae</taxon>
        <taxon>Brasilonema</taxon>
        <taxon>Bromeliae group (in: Brasilonema)</taxon>
    </lineage>
</organism>
<dbReference type="Gene3D" id="2.60.40.10">
    <property type="entry name" value="Immunoglobulins"/>
    <property type="match status" value="1"/>
</dbReference>
<protein>
    <recommendedName>
        <fullName evidence="4">Glycosyltransferase RgtA/B/C/D-like domain-containing protein</fullName>
    </recommendedName>
</protein>
<feature type="transmembrane region" description="Helical" evidence="1">
    <location>
        <begin position="104"/>
        <end position="123"/>
    </location>
</feature>
<evidence type="ECO:0008006" key="4">
    <source>
        <dbReference type="Google" id="ProtNLM"/>
    </source>
</evidence>
<evidence type="ECO:0000313" key="2">
    <source>
        <dbReference type="EMBL" id="QDL06639.1"/>
    </source>
</evidence>
<feature type="transmembrane region" description="Helical" evidence="1">
    <location>
        <begin position="12"/>
        <end position="35"/>
    </location>
</feature>
<dbReference type="EMBL" id="CP030118">
    <property type="protein sequence ID" value="QDL06639.1"/>
    <property type="molecule type" value="Genomic_DNA"/>
</dbReference>
<dbReference type="InterPro" id="IPR013783">
    <property type="entry name" value="Ig-like_fold"/>
</dbReference>
<keyword evidence="1" id="KW-0472">Membrane</keyword>
<keyword evidence="1" id="KW-0812">Transmembrane</keyword>
<sequence>MIFLKIPQAILYLVFCLIGVFNVFHPTILSSFAYMQTDPGDTRLNHYFLEHSYQYLFNRSYVGELFSPAFFYPFKNILTFSDNLFGSAPIYFILRAFFSAELSYQLWMIVVCILCFFSFALLMRHYKVSHVLTVIGAFLFAFGMPRIAQITHQQLLPQFFTPLAFLFTWNFIKRPRNKPLAWALLFVYLQVLAGIYLGWFLIFTLIIFTSIVYLLDFDIRQRLIIYIKHNYKATILIAATWLLFMIALLIPYIKVKETLGARAYAEAENMLPRLASWFLPVPNSLWWPVFSGNFKELPVAYEHHMFLGFLVILLTALSVYSLLYRKNLFNHENTLLIKACLLVALTIFIITLRLPNGWSIWRIVYGVVPGASVIRGVTRIWTMFYFYILVAVTLCLNSLLHTIASKRLRMIVLSLLCLGCVLEQIVLTSPSFEKTKYIKEVTQIQTLMEKNCDMAYVTLKAEEPAWASQLSAMWAGIKANVPVVNGYSGNVPPKYGDNEHSMNTYQVINWLGEGRKGRLCIISQQSIQKDKLIAMDSVHKNTSSLGNWTSYQIQLPIAKTFLQEIRPYEIPKMLKRDLSIKIPVIIKNTSNFIWVAKGKNRTNFSYRWLDSEGKFVVFDGDGDRTPLPFDLSPGESAAINAVIKTPTQPGKYSLILTMVQEFVAWFSDQQAQSPKFDLTITSDS</sequence>
<dbReference type="AlphaFoldDB" id="A0A856M9G2"/>
<accession>A0A856M9G2</accession>
<feature type="transmembrane region" description="Helical" evidence="1">
    <location>
        <begin position="303"/>
        <end position="323"/>
    </location>
</feature>
<proteinExistence type="predicted"/>
<dbReference type="KEGG" id="bsen:DP114_00790"/>
<feature type="transmembrane region" description="Helical" evidence="1">
    <location>
        <begin position="184"/>
        <end position="215"/>
    </location>
</feature>